<gene>
    <name evidence="2" type="ORF">CYMTET_7849</name>
</gene>
<sequence length="304" mass="34285">MSRITGPAAMLPPPQGVRAQVRWKADVTGGDVLEHVALGELPPRKDPGVLPFAAVRSFEYTDYHCDPQTPMSTIRQFRPEKKPYDYEAETNNFREGQSMASQNRRNNHFSKGMYNGLHEMPYDRVQSDKYFRGGTNFRPGQMDNQMVSRGVRQSGSTYEAAAHNKAVNHGLYNQIAHSQTPLEMMKPWQPKIEAKTISEADAYRGAPRLGEDKPLCALHERAVNSRVLNKCSVDLSLPSRKTAPLGMSNQSLAPSRHQPLSSIPQVNYNRRDSVSLKGGTPPRQVERPPRPLRWGDYDSKFRNL</sequence>
<dbReference type="Proteomes" id="UP001190700">
    <property type="component" value="Unassembled WGS sequence"/>
</dbReference>
<evidence type="ECO:0000313" key="2">
    <source>
        <dbReference type="EMBL" id="KAK3284505.1"/>
    </source>
</evidence>
<feature type="compositionally biased region" description="Polar residues" evidence="1">
    <location>
        <begin position="247"/>
        <end position="268"/>
    </location>
</feature>
<dbReference type="AlphaFoldDB" id="A0AAE0GUL3"/>
<feature type="region of interest" description="Disordered" evidence="1">
    <location>
        <begin position="238"/>
        <end position="304"/>
    </location>
</feature>
<feature type="compositionally biased region" description="Basic and acidic residues" evidence="1">
    <location>
        <begin position="284"/>
        <end position="304"/>
    </location>
</feature>
<organism evidence="2 3">
    <name type="scientific">Cymbomonas tetramitiformis</name>
    <dbReference type="NCBI Taxonomy" id="36881"/>
    <lineage>
        <taxon>Eukaryota</taxon>
        <taxon>Viridiplantae</taxon>
        <taxon>Chlorophyta</taxon>
        <taxon>Pyramimonadophyceae</taxon>
        <taxon>Pyramimonadales</taxon>
        <taxon>Pyramimonadaceae</taxon>
        <taxon>Cymbomonas</taxon>
    </lineage>
</organism>
<evidence type="ECO:0000313" key="3">
    <source>
        <dbReference type="Proteomes" id="UP001190700"/>
    </source>
</evidence>
<proteinExistence type="predicted"/>
<keyword evidence="3" id="KW-1185">Reference proteome</keyword>
<dbReference type="EMBL" id="LGRX02002263">
    <property type="protein sequence ID" value="KAK3284505.1"/>
    <property type="molecule type" value="Genomic_DNA"/>
</dbReference>
<protein>
    <submittedName>
        <fullName evidence="2">Uncharacterized protein</fullName>
    </submittedName>
</protein>
<accession>A0AAE0GUL3</accession>
<name>A0AAE0GUL3_9CHLO</name>
<reference evidence="2 3" key="1">
    <citation type="journal article" date="2015" name="Genome Biol. Evol.">
        <title>Comparative Genomics of a Bacterivorous Green Alga Reveals Evolutionary Causalities and Consequences of Phago-Mixotrophic Mode of Nutrition.</title>
        <authorList>
            <person name="Burns J.A."/>
            <person name="Paasch A."/>
            <person name="Narechania A."/>
            <person name="Kim E."/>
        </authorList>
    </citation>
    <scope>NUCLEOTIDE SEQUENCE [LARGE SCALE GENOMIC DNA]</scope>
    <source>
        <strain evidence="2 3">PLY_AMNH</strain>
    </source>
</reference>
<evidence type="ECO:0000256" key="1">
    <source>
        <dbReference type="SAM" id="MobiDB-lite"/>
    </source>
</evidence>
<comment type="caution">
    <text evidence="2">The sequence shown here is derived from an EMBL/GenBank/DDBJ whole genome shotgun (WGS) entry which is preliminary data.</text>
</comment>